<protein>
    <submittedName>
        <fullName evidence="1">38947_t:CDS:1</fullName>
    </submittedName>
</protein>
<evidence type="ECO:0000313" key="2">
    <source>
        <dbReference type="Proteomes" id="UP000789901"/>
    </source>
</evidence>
<gene>
    <name evidence="1" type="ORF">GMARGA_LOCUS31744</name>
</gene>
<dbReference type="Proteomes" id="UP000789901">
    <property type="component" value="Unassembled WGS sequence"/>
</dbReference>
<sequence>LELEELMIKKYKKNRLENRENLVFYTNGSLVRTSAEKRGIDRMGASWIQVAGINCFNILNKDFQTSKENIALINEAKTKIKM</sequence>
<feature type="non-terminal residue" evidence="1">
    <location>
        <position position="1"/>
    </location>
</feature>
<keyword evidence="2" id="KW-1185">Reference proteome</keyword>
<organism evidence="1 2">
    <name type="scientific">Gigaspora margarita</name>
    <dbReference type="NCBI Taxonomy" id="4874"/>
    <lineage>
        <taxon>Eukaryota</taxon>
        <taxon>Fungi</taxon>
        <taxon>Fungi incertae sedis</taxon>
        <taxon>Mucoromycota</taxon>
        <taxon>Glomeromycotina</taxon>
        <taxon>Glomeromycetes</taxon>
        <taxon>Diversisporales</taxon>
        <taxon>Gigasporaceae</taxon>
        <taxon>Gigaspora</taxon>
    </lineage>
</organism>
<feature type="non-terminal residue" evidence="1">
    <location>
        <position position="82"/>
    </location>
</feature>
<proteinExistence type="predicted"/>
<reference evidence="1 2" key="1">
    <citation type="submission" date="2021-06" db="EMBL/GenBank/DDBJ databases">
        <authorList>
            <person name="Kallberg Y."/>
            <person name="Tangrot J."/>
            <person name="Rosling A."/>
        </authorList>
    </citation>
    <scope>NUCLEOTIDE SEQUENCE [LARGE SCALE GENOMIC DNA]</scope>
    <source>
        <strain evidence="1 2">120-4 pot B 10/14</strain>
    </source>
</reference>
<evidence type="ECO:0000313" key="1">
    <source>
        <dbReference type="EMBL" id="CAG8833817.1"/>
    </source>
</evidence>
<dbReference type="EMBL" id="CAJVQB010048088">
    <property type="protein sequence ID" value="CAG8833817.1"/>
    <property type="molecule type" value="Genomic_DNA"/>
</dbReference>
<name>A0ABN7WLA1_GIGMA</name>
<accession>A0ABN7WLA1</accession>
<comment type="caution">
    <text evidence="1">The sequence shown here is derived from an EMBL/GenBank/DDBJ whole genome shotgun (WGS) entry which is preliminary data.</text>
</comment>